<accession>A0A2R6NW15</accession>
<organism evidence="4 5">
    <name type="scientific">Hermanssonia centrifuga</name>
    <dbReference type="NCBI Taxonomy" id="98765"/>
    <lineage>
        <taxon>Eukaryota</taxon>
        <taxon>Fungi</taxon>
        <taxon>Dikarya</taxon>
        <taxon>Basidiomycota</taxon>
        <taxon>Agaricomycotina</taxon>
        <taxon>Agaricomycetes</taxon>
        <taxon>Polyporales</taxon>
        <taxon>Meruliaceae</taxon>
        <taxon>Hermanssonia</taxon>
    </lineage>
</organism>
<dbReference type="InterPro" id="IPR036249">
    <property type="entry name" value="Thioredoxin-like_sf"/>
</dbReference>
<dbReference type="PANTHER" id="PTHR45809">
    <property type="entry name" value="VIRAL IAP-ASSOCIATED FACTOR HOMOLOG"/>
    <property type="match status" value="1"/>
</dbReference>
<reference evidence="4 5" key="1">
    <citation type="submission" date="2018-02" db="EMBL/GenBank/DDBJ databases">
        <title>Genome sequence of the basidiomycete white-rot fungus Phlebia centrifuga.</title>
        <authorList>
            <person name="Granchi Z."/>
            <person name="Peng M."/>
            <person name="de Vries R.P."/>
            <person name="Hilden K."/>
            <person name="Makela M.R."/>
            <person name="Grigoriev I."/>
            <person name="Riley R."/>
        </authorList>
    </citation>
    <scope>NUCLEOTIDE SEQUENCE [LARGE SCALE GENOMIC DNA]</scope>
    <source>
        <strain evidence="4 5">FBCC195</strain>
    </source>
</reference>
<dbReference type="STRING" id="98765.A0A2R6NW15"/>
<dbReference type="SUPFAM" id="SSF52833">
    <property type="entry name" value="Thioredoxin-like"/>
    <property type="match status" value="1"/>
</dbReference>
<dbReference type="InterPro" id="IPR024253">
    <property type="entry name" value="Phosducin_thioredoxin-like_dom"/>
</dbReference>
<dbReference type="AlphaFoldDB" id="A0A2R6NW15"/>
<gene>
    <name evidence="4" type="ORF">PHLCEN_2v7629</name>
</gene>
<keyword evidence="5" id="KW-1185">Reference proteome</keyword>
<dbReference type="GO" id="GO:0006457">
    <property type="term" value="P:protein folding"/>
    <property type="evidence" value="ECO:0007669"/>
    <property type="project" value="TreeGrafter"/>
</dbReference>
<sequence length="287" mass="32283">MSINPNEDTEFNDALRKHGILPPREPTPPSPSPPPSPTLSDKLRHLTPSELKDASEEAFDEETERLIEEYRKRRLDQLKRLEHAPFGRVYPIGREDYTREVTEASNVDSKDTGMEGKGTGVVCFLYKDALPRSELAFEHIRILAQRHPHTKFVSIVGDKCIANLPDTRLPMLIIYRKGEVLNQVVAWGADRQRRIEGMTRLARLPADFSTHLLAELEAVLILAGAIIPQPKPPSDKDRANEEASDDEDFDNNSSSRMRSAATSTNAQAPKNIRGKTDDSDSDFEFDL</sequence>
<feature type="region of interest" description="Disordered" evidence="2">
    <location>
        <begin position="1"/>
        <end position="60"/>
    </location>
</feature>
<evidence type="ECO:0000259" key="3">
    <source>
        <dbReference type="Pfam" id="PF02114"/>
    </source>
</evidence>
<feature type="compositionally biased region" description="Low complexity" evidence="2">
    <location>
        <begin position="251"/>
        <end position="266"/>
    </location>
</feature>
<evidence type="ECO:0000313" key="5">
    <source>
        <dbReference type="Proteomes" id="UP000186601"/>
    </source>
</evidence>
<dbReference type="Proteomes" id="UP000186601">
    <property type="component" value="Unassembled WGS sequence"/>
</dbReference>
<feature type="compositionally biased region" description="Pro residues" evidence="2">
    <location>
        <begin position="23"/>
        <end position="37"/>
    </location>
</feature>
<feature type="domain" description="Phosducin" evidence="3">
    <location>
        <begin position="60"/>
        <end position="185"/>
    </location>
</feature>
<dbReference type="GO" id="GO:0005737">
    <property type="term" value="C:cytoplasm"/>
    <property type="evidence" value="ECO:0007669"/>
    <property type="project" value="TreeGrafter"/>
</dbReference>
<comment type="similarity">
    <text evidence="1">Belongs to the phosducin family.</text>
</comment>
<dbReference type="Gene3D" id="3.40.30.10">
    <property type="entry name" value="Glutaredoxin"/>
    <property type="match status" value="1"/>
</dbReference>
<proteinExistence type="inferred from homology"/>
<dbReference type="OrthoDB" id="45518at2759"/>
<evidence type="ECO:0000256" key="1">
    <source>
        <dbReference type="ARBA" id="ARBA00009686"/>
    </source>
</evidence>
<dbReference type="PANTHER" id="PTHR45809:SF3">
    <property type="entry name" value="VIRAL IAP-ASSOCIATED FACTOR HOMOLOG"/>
    <property type="match status" value="1"/>
</dbReference>
<dbReference type="InterPro" id="IPR051498">
    <property type="entry name" value="Phosducin-like_chap/apop_reg"/>
</dbReference>
<dbReference type="EMBL" id="MLYV02000765">
    <property type="protein sequence ID" value="PSR77971.1"/>
    <property type="molecule type" value="Genomic_DNA"/>
</dbReference>
<name>A0A2R6NW15_9APHY</name>
<dbReference type="Pfam" id="PF02114">
    <property type="entry name" value="Phosducin"/>
    <property type="match status" value="1"/>
</dbReference>
<evidence type="ECO:0000313" key="4">
    <source>
        <dbReference type="EMBL" id="PSR77971.1"/>
    </source>
</evidence>
<protein>
    <recommendedName>
        <fullName evidence="3">Phosducin domain-containing protein</fullName>
    </recommendedName>
</protein>
<evidence type="ECO:0000256" key="2">
    <source>
        <dbReference type="SAM" id="MobiDB-lite"/>
    </source>
</evidence>
<feature type="region of interest" description="Disordered" evidence="2">
    <location>
        <begin position="230"/>
        <end position="287"/>
    </location>
</feature>
<comment type="caution">
    <text evidence="4">The sequence shown here is derived from an EMBL/GenBank/DDBJ whole genome shotgun (WGS) entry which is preliminary data.</text>
</comment>